<evidence type="ECO:0000313" key="1">
    <source>
        <dbReference type="EMBL" id="TWB14058.1"/>
    </source>
</evidence>
<dbReference type="EMBL" id="VITN01000018">
    <property type="protein sequence ID" value="TWB14058.1"/>
    <property type="molecule type" value="Genomic_DNA"/>
</dbReference>
<proteinExistence type="predicted"/>
<comment type="caution">
    <text evidence="1">The sequence shown here is derived from an EMBL/GenBank/DDBJ whole genome shotgun (WGS) entry which is preliminary data.</text>
</comment>
<sequence>MTYRILIVGQDPDTVDYTAPGIILGMTAEKVRAGVTASKQALEGQGYICDNLYVQPAPAVAEADVAAALSRATYDVVVIGAGIRNPPGNLILLETILNTIHRAAPQTRIAFNTRPDDTDAAAVRWLGR</sequence>
<organism evidence="1 2">
    <name type="scientific">Nitrospirillum amazonense</name>
    <dbReference type="NCBI Taxonomy" id="28077"/>
    <lineage>
        <taxon>Bacteria</taxon>
        <taxon>Pseudomonadati</taxon>
        <taxon>Pseudomonadota</taxon>
        <taxon>Alphaproteobacteria</taxon>
        <taxon>Rhodospirillales</taxon>
        <taxon>Azospirillaceae</taxon>
        <taxon>Nitrospirillum</taxon>
    </lineage>
</organism>
<name>A0A560EXG0_9PROT</name>
<reference evidence="1 2" key="1">
    <citation type="submission" date="2019-06" db="EMBL/GenBank/DDBJ databases">
        <title>Genomic Encyclopedia of Type Strains, Phase IV (KMG-V): Genome sequencing to study the core and pangenomes of soil and plant-associated prokaryotes.</title>
        <authorList>
            <person name="Whitman W."/>
        </authorList>
    </citation>
    <scope>NUCLEOTIDE SEQUENCE [LARGE SCALE GENOMIC DNA]</scope>
    <source>
        <strain evidence="1 2">BR 11880</strain>
    </source>
</reference>
<dbReference type="RefSeq" id="WP_145752556.1">
    <property type="nucleotide sequence ID" value="NZ_VITN01000018.1"/>
</dbReference>
<dbReference type="OrthoDB" id="1495085at2"/>
<gene>
    <name evidence="1" type="ORF">FBZ89_118111</name>
</gene>
<accession>A0A560EXG0</accession>
<dbReference type="Proteomes" id="UP000319859">
    <property type="component" value="Unassembled WGS sequence"/>
</dbReference>
<dbReference type="AlphaFoldDB" id="A0A560EXG0"/>
<evidence type="ECO:0000313" key="2">
    <source>
        <dbReference type="Proteomes" id="UP000319859"/>
    </source>
</evidence>
<protein>
    <submittedName>
        <fullName evidence="1">Uncharacterized protein</fullName>
    </submittedName>
</protein>